<dbReference type="EMBL" id="CP006682">
    <property type="protein sequence ID" value="AHB36615.1"/>
    <property type="molecule type" value="Genomic_DNA"/>
</dbReference>
<proteinExistence type="predicted"/>
<reference evidence="1 2" key="1">
    <citation type="journal article" date="2014" name="Genome Announc.">
        <title>Complete Genome Sequence of Spiroplasma apis B31T (ATCC 33834), a Bacterium Associated with May Disease of Honeybees (Apis mellifera).</title>
        <authorList>
            <person name="Ku C."/>
            <person name="Lo W.S."/>
            <person name="Chen L.L."/>
            <person name="Kuo C.H."/>
        </authorList>
    </citation>
    <scope>NUCLEOTIDE SEQUENCE [LARGE SCALE GENOMIC DNA]</scope>
    <source>
        <strain evidence="1">B31</strain>
    </source>
</reference>
<dbReference type="AlphaFoldDB" id="V5RLC1"/>
<dbReference type="KEGG" id="sapi:SAPIS_v1c07700"/>
<sequence>MENKLKQRIEKRNIRSFYILCNSKISSHVKSRYEKHLKNNVDYILLRDKVKKASIAKKQVKWWKQMRWQII</sequence>
<evidence type="ECO:0000313" key="2">
    <source>
        <dbReference type="Proteomes" id="UP000018550"/>
    </source>
</evidence>
<protein>
    <submittedName>
        <fullName evidence="1">Uncharacterized protein</fullName>
    </submittedName>
</protein>
<organism evidence="1 2">
    <name type="scientific">Spiroplasma apis B31</name>
    <dbReference type="NCBI Taxonomy" id="1276258"/>
    <lineage>
        <taxon>Bacteria</taxon>
        <taxon>Bacillati</taxon>
        <taxon>Mycoplasmatota</taxon>
        <taxon>Mollicutes</taxon>
        <taxon>Entomoplasmatales</taxon>
        <taxon>Spiroplasmataceae</taxon>
        <taxon>Spiroplasma</taxon>
    </lineage>
</organism>
<dbReference type="Proteomes" id="UP000018550">
    <property type="component" value="Chromosome"/>
</dbReference>
<dbReference type="HOGENOM" id="CLU_2738005_0_0_14"/>
<keyword evidence="2" id="KW-1185">Reference proteome</keyword>
<accession>V5RLC1</accession>
<evidence type="ECO:0000313" key="1">
    <source>
        <dbReference type="EMBL" id="AHB36615.1"/>
    </source>
</evidence>
<gene>
    <name evidence="1" type="ORF">SAPIS_v1c07700</name>
</gene>
<name>V5RLC1_SPIAP</name>
<dbReference type="PATRIC" id="fig|1276258.3.peg.783"/>